<dbReference type="AlphaFoldDB" id="A0A640TYK5"/>
<dbReference type="RefSeq" id="WP_159491740.1">
    <property type="nucleotide sequence ID" value="NZ_BLIP01000003.1"/>
</dbReference>
<protein>
    <submittedName>
        <fullName evidence="1">Uncharacterized protein</fullName>
    </submittedName>
</protein>
<evidence type="ECO:0000313" key="3">
    <source>
        <dbReference type="Proteomes" id="UP000429552"/>
    </source>
</evidence>
<reference evidence="1 3" key="1">
    <citation type="submission" date="2019-12" db="EMBL/GenBank/DDBJ databases">
        <title>Whole genome shotgun sequence of Streptomyces libani subsp. libani NBRC 13452.</title>
        <authorList>
            <person name="Ichikawa N."/>
            <person name="Kimura A."/>
            <person name="Kitahashi Y."/>
            <person name="Komaki H."/>
            <person name="Tamura T."/>
        </authorList>
    </citation>
    <scope>NUCLEOTIDE SEQUENCE [LARGE SCALE GENOMIC DNA]</scope>
    <source>
        <strain evidence="1 3">NBRC 13452</strain>
    </source>
</reference>
<sequence>MSEALYVRFQGATRSPRGHFPGIFALANGLAREGKLSDEQYRFWRAGNDWYDAHYPNPSHTDPTVYDSSRNPGAVAWFKATAVHLIERVDGYLQLLAAHEVACERVESTDPGRIVYEDEVQVVVVPWEKGCRSGS</sequence>
<dbReference type="Proteomes" id="UP001210609">
    <property type="component" value="Chromosome"/>
</dbReference>
<reference evidence="2 4" key="2">
    <citation type="submission" date="2022-12" db="EMBL/GenBank/DDBJ databases">
        <authorList>
            <person name="Ruckert C."/>
            <person name="Busche T."/>
            <person name="Kalinowski J."/>
            <person name="Wittmann C."/>
        </authorList>
    </citation>
    <scope>NUCLEOTIDE SEQUENCE [LARGE SCALE GENOMIC DNA]</scope>
    <source>
        <strain evidence="2 4">DSM 40555</strain>
    </source>
</reference>
<gene>
    <name evidence="1" type="ORF">Sliba_75980</name>
    <name evidence="2" type="ORF">STRLI_007560</name>
</gene>
<name>A0A640TYK5_STRNI</name>
<dbReference type="Proteomes" id="UP000429552">
    <property type="component" value="Unassembled WGS sequence"/>
</dbReference>
<dbReference type="EMBL" id="BLIP01000003">
    <property type="protein sequence ID" value="GFE27145.1"/>
    <property type="molecule type" value="Genomic_DNA"/>
</dbReference>
<organism evidence="1 3">
    <name type="scientific">Streptomyces nigrescens</name>
    <dbReference type="NCBI Taxonomy" id="1920"/>
    <lineage>
        <taxon>Bacteria</taxon>
        <taxon>Bacillati</taxon>
        <taxon>Actinomycetota</taxon>
        <taxon>Actinomycetes</taxon>
        <taxon>Kitasatosporales</taxon>
        <taxon>Streptomycetaceae</taxon>
        <taxon>Streptomyces</taxon>
    </lineage>
</organism>
<keyword evidence="4" id="KW-1185">Reference proteome</keyword>
<dbReference type="EMBL" id="CP114202">
    <property type="protein sequence ID" value="WAU01238.1"/>
    <property type="molecule type" value="Genomic_DNA"/>
</dbReference>
<proteinExistence type="predicted"/>
<evidence type="ECO:0000313" key="4">
    <source>
        <dbReference type="Proteomes" id="UP001210609"/>
    </source>
</evidence>
<evidence type="ECO:0000313" key="2">
    <source>
        <dbReference type="EMBL" id="WAU01238.1"/>
    </source>
</evidence>
<accession>A0A640TYK5</accession>
<evidence type="ECO:0000313" key="1">
    <source>
        <dbReference type="EMBL" id="GFE27145.1"/>
    </source>
</evidence>